<feature type="domain" description="Ketopantoate reductase C-terminal" evidence="5">
    <location>
        <begin position="218"/>
        <end position="339"/>
    </location>
</feature>
<dbReference type="GO" id="GO:0015940">
    <property type="term" value="P:pantothenate biosynthetic process"/>
    <property type="evidence" value="ECO:0007669"/>
    <property type="project" value="InterPro"/>
</dbReference>
<dbReference type="InterPro" id="IPR008927">
    <property type="entry name" value="6-PGluconate_DH-like_C_sf"/>
</dbReference>
<dbReference type="FunFam" id="1.10.1040.10:FF:000017">
    <property type="entry name" value="2-dehydropantoate 2-reductase"/>
    <property type="match status" value="1"/>
</dbReference>
<evidence type="ECO:0000256" key="3">
    <source>
        <dbReference type="ARBA" id="ARBA00023002"/>
    </source>
</evidence>
<protein>
    <recommendedName>
        <fullName evidence="8">2-dehydropantoate 2-reductase</fullName>
    </recommendedName>
</protein>
<dbReference type="InterPro" id="IPR051402">
    <property type="entry name" value="KPR-Related"/>
</dbReference>
<comment type="caution">
    <text evidence="6">The sequence shown here is derived from an EMBL/GenBank/DDBJ whole genome shotgun (WGS) entry which is preliminary data.</text>
</comment>
<keyword evidence="2" id="KW-0521">NADP</keyword>
<gene>
    <name evidence="6" type="ORF">ARAM_006894</name>
</gene>
<name>A0A0F8TZZ9_9EURO</name>
<dbReference type="Gene3D" id="3.40.50.720">
    <property type="entry name" value="NAD(P)-binding Rossmann-like Domain"/>
    <property type="match status" value="1"/>
</dbReference>
<dbReference type="AlphaFoldDB" id="A0A0F8TZZ9"/>
<dbReference type="STRING" id="308745.A0A0F8TZZ9"/>
<dbReference type="Proteomes" id="UP000034291">
    <property type="component" value="Unassembled WGS sequence"/>
</dbReference>
<dbReference type="Pfam" id="PF08546">
    <property type="entry name" value="ApbA_C"/>
    <property type="match status" value="1"/>
</dbReference>
<organism evidence="6 7">
    <name type="scientific">Aspergillus rambellii</name>
    <dbReference type="NCBI Taxonomy" id="308745"/>
    <lineage>
        <taxon>Eukaryota</taxon>
        <taxon>Fungi</taxon>
        <taxon>Dikarya</taxon>
        <taxon>Ascomycota</taxon>
        <taxon>Pezizomycotina</taxon>
        <taxon>Eurotiomycetes</taxon>
        <taxon>Eurotiomycetidae</taxon>
        <taxon>Eurotiales</taxon>
        <taxon>Aspergillaceae</taxon>
        <taxon>Aspergillus</taxon>
        <taxon>Aspergillus subgen. Nidulantes</taxon>
    </lineage>
</organism>
<dbReference type="InterPro" id="IPR013328">
    <property type="entry name" value="6PGD_dom2"/>
</dbReference>
<dbReference type="SUPFAM" id="SSF48179">
    <property type="entry name" value="6-phosphogluconate dehydrogenase C-terminal domain-like"/>
    <property type="match status" value="1"/>
</dbReference>
<evidence type="ECO:0000313" key="6">
    <source>
        <dbReference type="EMBL" id="KKK13094.1"/>
    </source>
</evidence>
<evidence type="ECO:0000256" key="2">
    <source>
        <dbReference type="ARBA" id="ARBA00022857"/>
    </source>
</evidence>
<dbReference type="SUPFAM" id="SSF51735">
    <property type="entry name" value="NAD(P)-binding Rossmann-fold domains"/>
    <property type="match status" value="1"/>
</dbReference>
<dbReference type="Gene3D" id="1.10.1040.10">
    <property type="entry name" value="N-(1-d-carboxylethyl)-l-norvaline Dehydrogenase, domain 2"/>
    <property type="match status" value="1"/>
</dbReference>
<dbReference type="NCBIfam" id="TIGR00745">
    <property type="entry name" value="apbA_panE"/>
    <property type="match status" value="1"/>
</dbReference>
<dbReference type="GO" id="GO:0008677">
    <property type="term" value="F:2-dehydropantoate 2-reductase activity"/>
    <property type="evidence" value="ECO:0007669"/>
    <property type="project" value="InterPro"/>
</dbReference>
<dbReference type="InterPro" id="IPR003710">
    <property type="entry name" value="ApbA"/>
</dbReference>
<keyword evidence="3" id="KW-0560">Oxidoreductase</keyword>
<dbReference type="EMBL" id="JZBS01003893">
    <property type="protein sequence ID" value="KKK13094.1"/>
    <property type="molecule type" value="Genomic_DNA"/>
</dbReference>
<dbReference type="InterPro" id="IPR013332">
    <property type="entry name" value="KPR_N"/>
</dbReference>
<reference evidence="6 7" key="1">
    <citation type="submission" date="2015-02" db="EMBL/GenBank/DDBJ databases">
        <title>Draft Genome Sequences of Two Closely-Related Aflatoxigenic Aspergillus Species Obtained from the Cote d'Ivoire.</title>
        <authorList>
            <person name="Moore G.G."/>
            <person name="Beltz S.B."/>
            <person name="Mack B.M."/>
        </authorList>
    </citation>
    <scope>NUCLEOTIDE SEQUENCE [LARGE SCALE GENOMIC DNA]</scope>
    <source>
        <strain evidence="6 7">SRRC1468</strain>
    </source>
</reference>
<evidence type="ECO:0000256" key="1">
    <source>
        <dbReference type="ARBA" id="ARBA00007870"/>
    </source>
</evidence>
<dbReference type="PANTHER" id="PTHR21708:SF30">
    <property type="entry name" value="2-DEHYDROPANTOATE 2-REDUCTASE-RELATED"/>
    <property type="match status" value="1"/>
</dbReference>
<evidence type="ECO:0008006" key="8">
    <source>
        <dbReference type="Google" id="ProtNLM"/>
    </source>
</evidence>
<accession>A0A0F8TZZ9</accession>
<dbReference type="Pfam" id="PF02558">
    <property type="entry name" value="ApbA"/>
    <property type="match status" value="1"/>
</dbReference>
<proteinExistence type="inferred from homology"/>
<evidence type="ECO:0000259" key="4">
    <source>
        <dbReference type="Pfam" id="PF02558"/>
    </source>
</evidence>
<dbReference type="PANTHER" id="PTHR21708">
    <property type="entry name" value="PROBABLE 2-DEHYDROPANTOATE 2-REDUCTASE"/>
    <property type="match status" value="1"/>
</dbReference>
<feature type="non-terminal residue" evidence="6">
    <location>
        <position position="1"/>
    </location>
</feature>
<sequence>PLDLSCPASSRQTATMSIAKARVLIFGTGGVGAMAAYALEVGGKAEVTAIFRSNYQAVSQRGLNIDSIEHGHDIKGFRPTHIRNTVPNVVTEGLAPYDYIVVTAKNIPDVSPTVDELIAPAVTPGKTGIVLSQNGLNIEKPFIARFPSNPIISSVSMIGATEKGHGNIVHDDADSQKIGPFHNPNIPQDVAEAAARQYVEIYNGCGKLEIVYEPDTPRTRWRKLVYNASFNSTAAVLRIDTARMRMSEHIIDNLIRPIMLEIMAAAKAQGIELPSELPDILIRCDPTDTAFKPSMCQDVEKGNFIEFENIVGEPLREGEAKGVPMPTLKTMYGILKGVQLKTKEARGLWKPVFEEGNPYQ</sequence>
<comment type="similarity">
    <text evidence="1">Belongs to the ketopantoate reductase family.</text>
</comment>
<keyword evidence="7" id="KW-1185">Reference proteome</keyword>
<evidence type="ECO:0000313" key="7">
    <source>
        <dbReference type="Proteomes" id="UP000034291"/>
    </source>
</evidence>
<dbReference type="InterPro" id="IPR036291">
    <property type="entry name" value="NAD(P)-bd_dom_sf"/>
</dbReference>
<dbReference type="InterPro" id="IPR013752">
    <property type="entry name" value="KPA_reductase"/>
</dbReference>
<dbReference type="OrthoDB" id="3609at2759"/>
<dbReference type="GO" id="GO:0005737">
    <property type="term" value="C:cytoplasm"/>
    <property type="evidence" value="ECO:0007669"/>
    <property type="project" value="TreeGrafter"/>
</dbReference>
<evidence type="ECO:0000259" key="5">
    <source>
        <dbReference type="Pfam" id="PF08546"/>
    </source>
</evidence>
<feature type="domain" description="Ketopantoate reductase N-terminal" evidence="4">
    <location>
        <begin position="23"/>
        <end position="182"/>
    </location>
</feature>